<dbReference type="Proteomes" id="UP000430272">
    <property type="component" value="Unassembled WGS sequence"/>
</dbReference>
<comment type="caution">
    <text evidence="1">The sequence shown here is derived from an EMBL/GenBank/DDBJ whole genome shotgun (WGS) entry which is preliminary data.</text>
</comment>
<evidence type="ECO:0000313" key="2">
    <source>
        <dbReference type="Proteomes" id="UP000430272"/>
    </source>
</evidence>
<gene>
    <name evidence="1" type="ORF">GRI47_01350</name>
</gene>
<dbReference type="EMBL" id="WTYD01000001">
    <property type="protein sequence ID" value="MXO52650.1"/>
    <property type="molecule type" value="Genomic_DNA"/>
</dbReference>
<evidence type="ECO:0000313" key="1">
    <source>
        <dbReference type="EMBL" id="MXO52650.1"/>
    </source>
</evidence>
<dbReference type="AlphaFoldDB" id="A0A844Y2H0"/>
<sequence>MPGGVVNNPAQNIQSAVQRTVPEFPIEHFNRIASMYFTEYHHEAESPGAVRQKMDAIGRKAGALWIELGNLSEESKDTLFAGSMKMGIADIESFSNSLRDLMMATRHAENSLQDVAKGRGRGALAALVSRLAGVMDGIGMPLDAKPRGDLVYLIESALDAYGHETGPALKAAQRHLDKIRSNLA</sequence>
<organism evidence="1 2">
    <name type="scientific">Qipengyuania pelagi</name>
    <dbReference type="NCBI Taxonomy" id="994320"/>
    <lineage>
        <taxon>Bacteria</taxon>
        <taxon>Pseudomonadati</taxon>
        <taxon>Pseudomonadota</taxon>
        <taxon>Alphaproteobacteria</taxon>
        <taxon>Sphingomonadales</taxon>
        <taxon>Erythrobacteraceae</taxon>
        <taxon>Qipengyuania</taxon>
    </lineage>
</organism>
<accession>A0A844Y2H0</accession>
<name>A0A844Y2H0_9SPHN</name>
<protein>
    <submittedName>
        <fullName evidence="1">Uncharacterized protein</fullName>
    </submittedName>
</protein>
<keyword evidence="2" id="KW-1185">Reference proteome</keyword>
<dbReference type="RefSeq" id="WP_160659607.1">
    <property type="nucleotide sequence ID" value="NZ_BAABDV010000001.1"/>
</dbReference>
<proteinExistence type="predicted"/>
<reference evidence="1 2" key="1">
    <citation type="submission" date="2019-12" db="EMBL/GenBank/DDBJ databases">
        <title>Genomic-based taxomic classification of the family Erythrobacteraceae.</title>
        <authorList>
            <person name="Xu L."/>
        </authorList>
    </citation>
    <scope>NUCLEOTIDE SEQUENCE [LARGE SCALE GENOMIC DNA]</scope>
    <source>
        <strain evidence="1 2">JCM 17468</strain>
    </source>
</reference>